<dbReference type="Pfam" id="PF22692">
    <property type="entry name" value="LlgE_F_G_D1"/>
    <property type="match status" value="1"/>
</dbReference>
<dbReference type="PANTHER" id="PTHR30435:SF19">
    <property type="entry name" value="FLAGELLAR BASAL-BODY ROD PROTEIN FLGG"/>
    <property type="match status" value="1"/>
</dbReference>
<keyword evidence="5" id="KW-0969">Cilium</keyword>
<dbReference type="GO" id="GO:0071978">
    <property type="term" value="P:bacterial-type flagellum-dependent swarming motility"/>
    <property type="evidence" value="ECO:0007669"/>
    <property type="project" value="TreeGrafter"/>
</dbReference>
<dbReference type="InterPro" id="IPR037925">
    <property type="entry name" value="FlgE/F/G-like"/>
</dbReference>
<feature type="domain" description="Flagellar hook protein FlgE/F/G-like D1" evidence="4">
    <location>
        <begin position="95"/>
        <end position="157"/>
    </location>
</feature>
<dbReference type="SUPFAM" id="SSF117143">
    <property type="entry name" value="Flagellar hook protein flgE"/>
    <property type="match status" value="1"/>
</dbReference>
<organism evidence="5">
    <name type="scientific">bioreactor metagenome</name>
    <dbReference type="NCBI Taxonomy" id="1076179"/>
    <lineage>
        <taxon>unclassified sequences</taxon>
        <taxon>metagenomes</taxon>
        <taxon>ecological metagenomes</taxon>
    </lineage>
</organism>
<evidence type="ECO:0000259" key="3">
    <source>
        <dbReference type="Pfam" id="PF06429"/>
    </source>
</evidence>
<reference evidence="5" key="1">
    <citation type="submission" date="2019-08" db="EMBL/GenBank/DDBJ databases">
        <authorList>
            <person name="Kucharzyk K."/>
            <person name="Murdoch R.W."/>
            <person name="Higgins S."/>
            <person name="Loffler F."/>
        </authorList>
    </citation>
    <scope>NUCLEOTIDE SEQUENCE</scope>
</reference>
<dbReference type="GO" id="GO:0009288">
    <property type="term" value="C:bacterial-type flagellum"/>
    <property type="evidence" value="ECO:0007669"/>
    <property type="project" value="TreeGrafter"/>
</dbReference>
<evidence type="ECO:0000313" key="5">
    <source>
        <dbReference type="EMBL" id="MPM54104.1"/>
    </source>
</evidence>
<keyword evidence="5" id="KW-0282">Flagellum</keyword>
<feature type="domain" description="Flagellar basal body rod protein N-terminal" evidence="2">
    <location>
        <begin position="5"/>
        <end position="35"/>
    </location>
</feature>
<gene>
    <name evidence="5" type="primary">flgG_29</name>
    <name evidence="5" type="ORF">SDC9_100877</name>
</gene>
<protein>
    <submittedName>
        <fullName evidence="5">Flagellar basal-body rod protein FlgG</fullName>
    </submittedName>
</protein>
<keyword evidence="5" id="KW-0966">Cell projection</keyword>
<sequence length="249" mass="26710">MYKGFYTLSSSMLTQNRKLNVISNNLSNVSTPGYKSDELVSGTFKEGLLSRTSNNTLGARGESLGNTSMITVPYETVTDFSGGSLEDTGGILDFAIVGDGFFKVQSDNGPVYTRNGSFMIDDKGYLSLKGVGRVLSNNNPIFLPTDNINVESDGTITDGNGVQIAKLNVVEFDSIDGLKKTGKGVFSATGQEKVANTNLMWKYVETSNVDTISEMTAMLASQRTLQSAAQVLKIYDEISAKAANEIGKV</sequence>
<dbReference type="Pfam" id="PF00460">
    <property type="entry name" value="Flg_bb_rod"/>
    <property type="match status" value="1"/>
</dbReference>
<dbReference type="InterPro" id="IPR001444">
    <property type="entry name" value="Flag_bb_rod_N"/>
</dbReference>
<dbReference type="PANTHER" id="PTHR30435">
    <property type="entry name" value="FLAGELLAR PROTEIN"/>
    <property type="match status" value="1"/>
</dbReference>
<dbReference type="NCBIfam" id="TIGR03506">
    <property type="entry name" value="FlgEFG_subfam"/>
    <property type="match status" value="1"/>
</dbReference>
<dbReference type="InterPro" id="IPR010930">
    <property type="entry name" value="Flg_bb/hook_C_dom"/>
</dbReference>
<dbReference type="InterPro" id="IPR020013">
    <property type="entry name" value="Flagellar_FlgE/F/G"/>
</dbReference>
<evidence type="ECO:0000256" key="1">
    <source>
        <dbReference type="ARBA" id="ARBA00009677"/>
    </source>
</evidence>
<evidence type="ECO:0000259" key="2">
    <source>
        <dbReference type="Pfam" id="PF00460"/>
    </source>
</evidence>
<dbReference type="EMBL" id="VSSQ01014649">
    <property type="protein sequence ID" value="MPM54104.1"/>
    <property type="molecule type" value="Genomic_DNA"/>
</dbReference>
<comment type="similarity">
    <text evidence="1">Belongs to the flagella basal body rod proteins family.</text>
</comment>
<comment type="caution">
    <text evidence="5">The sequence shown here is derived from an EMBL/GenBank/DDBJ whole genome shotgun (WGS) entry which is preliminary data.</text>
</comment>
<dbReference type="InterPro" id="IPR053967">
    <property type="entry name" value="LlgE_F_G-like_D1"/>
</dbReference>
<accession>A0A645AX41</accession>
<name>A0A645AX41_9ZZZZ</name>
<dbReference type="Pfam" id="PF06429">
    <property type="entry name" value="Flg_bbr_C"/>
    <property type="match status" value="1"/>
</dbReference>
<feature type="domain" description="Flagellar basal-body/hook protein C-terminal" evidence="3">
    <location>
        <begin position="203"/>
        <end position="244"/>
    </location>
</feature>
<evidence type="ECO:0000259" key="4">
    <source>
        <dbReference type="Pfam" id="PF22692"/>
    </source>
</evidence>
<dbReference type="AlphaFoldDB" id="A0A645AX41"/>
<proteinExistence type="inferred from homology"/>